<dbReference type="AlphaFoldDB" id="A0A1I7ML55"/>
<dbReference type="EMBL" id="FPCG01000004">
    <property type="protein sequence ID" value="SFV22664.1"/>
    <property type="molecule type" value="Genomic_DNA"/>
</dbReference>
<dbReference type="InterPro" id="IPR051271">
    <property type="entry name" value="2C-system_Tx_regulators"/>
</dbReference>
<dbReference type="PANTHER" id="PTHR45526:SF1">
    <property type="entry name" value="TRANSCRIPTIONAL REGULATORY PROTEIN DCUR-RELATED"/>
    <property type="match status" value="1"/>
</dbReference>
<dbReference type="STRING" id="574650.SAMN04487966_104253"/>
<dbReference type="OrthoDB" id="7187989at2"/>
<evidence type="ECO:0000256" key="7">
    <source>
        <dbReference type="ARBA" id="ARBA00023159"/>
    </source>
</evidence>
<dbReference type="RefSeq" id="WP_091696596.1">
    <property type="nucleotide sequence ID" value="NZ_FPCG01000004.1"/>
</dbReference>
<evidence type="ECO:0000256" key="11">
    <source>
        <dbReference type="SAM" id="MobiDB-lite"/>
    </source>
</evidence>
<dbReference type="InterPro" id="IPR036390">
    <property type="entry name" value="WH_DNA-bd_sf"/>
</dbReference>
<evidence type="ECO:0000256" key="8">
    <source>
        <dbReference type="ARBA" id="ARBA00023163"/>
    </source>
</evidence>
<dbReference type="Pfam" id="PF00072">
    <property type="entry name" value="Response_reg"/>
    <property type="match status" value="1"/>
</dbReference>
<reference evidence="13 14" key="1">
    <citation type="submission" date="2016-10" db="EMBL/GenBank/DDBJ databases">
        <authorList>
            <person name="de Groot N.N."/>
        </authorList>
    </citation>
    <scope>NUCLEOTIDE SEQUENCE [LARGE SCALE GENOMIC DNA]</scope>
    <source>
        <strain evidence="13 14">CGMCC 1.7054</strain>
    </source>
</reference>
<organism evidence="13 14">
    <name type="scientific">Micrococcus terreus</name>
    <dbReference type="NCBI Taxonomy" id="574650"/>
    <lineage>
        <taxon>Bacteria</taxon>
        <taxon>Bacillati</taxon>
        <taxon>Actinomycetota</taxon>
        <taxon>Actinomycetes</taxon>
        <taxon>Micrococcales</taxon>
        <taxon>Micrococcaceae</taxon>
        <taxon>Micrococcus</taxon>
    </lineage>
</organism>
<comment type="subcellular location">
    <subcellularLocation>
        <location evidence="1 9">Cytoplasm</location>
    </subcellularLocation>
</comment>
<dbReference type="InterPro" id="IPR011006">
    <property type="entry name" value="CheY-like_superfamily"/>
</dbReference>
<dbReference type="Gene3D" id="1.10.10.10">
    <property type="entry name" value="Winged helix-like DNA-binding domain superfamily/Winged helix DNA-binding domain"/>
    <property type="match status" value="1"/>
</dbReference>
<evidence type="ECO:0000256" key="9">
    <source>
        <dbReference type="PIRNR" id="PIRNR006171"/>
    </source>
</evidence>
<proteinExistence type="predicted"/>
<dbReference type="InterPro" id="IPR005471">
    <property type="entry name" value="Tscrpt_reg_IclR_N"/>
</dbReference>
<keyword evidence="14" id="KW-1185">Reference proteome</keyword>
<dbReference type="PANTHER" id="PTHR45526">
    <property type="entry name" value="TRANSCRIPTIONAL REGULATORY PROTEIN DPIA"/>
    <property type="match status" value="1"/>
</dbReference>
<dbReference type="InterPro" id="IPR024187">
    <property type="entry name" value="Sig_transdc_resp-reg_cit/mal"/>
</dbReference>
<feature type="domain" description="Response regulatory" evidence="12">
    <location>
        <begin position="5"/>
        <end position="128"/>
    </location>
</feature>
<dbReference type="GO" id="GO:0003677">
    <property type="term" value="F:DNA binding"/>
    <property type="evidence" value="ECO:0007669"/>
    <property type="project" value="UniProtKB-KW"/>
</dbReference>
<keyword evidence="5 9" id="KW-0805">Transcription regulation</keyword>
<evidence type="ECO:0000256" key="1">
    <source>
        <dbReference type="ARBA" id="ARBA00004496"/>
    </source>
</evidence>
<protein>
    <recommendedName>
        <fullName evidence="9">Transcriptional regulatory protein</fullName>
    </recommendedName>
</protein>
<dbReference type="Pfam" id="PF09339">
    <property type="entry name" value="HTH_IclR"/>
    <property type="match status" value="1"/>
</dbReference>
<dbReference type="Proteomes" id="UP000198881">
    <property type="component" value="Unassembled WGS sequence"/>
</dbReference>
<keyword evidence="8 9" id="KW-0804">Transcription</keyword>
<dbReference type="Gene3D" id="3.40.50.2300">
    <property type="match status" value="1"/>
</dbReference>
<dbReference type="GO" id="GO:0005737">
    <property type="term" value="C:cytoplasm"/>
    <property type="evidence" value="ECO:0007669"/>
    <property type="project" value="UniProtKB-SubCell"/>
</dbReference>
<gene>
    <name evidence="13" type="ORF">SAMN04487966_104253</name>
</gene>
<dbReference type="InterPro" id="IPR036388">
    <property type="entry name" value="WH-like_DNA-bd_sf"/>
</dbReference>
<dbReference type="SUPFAM" id="SSF52172">
    <property type="entry name" value="CheY-like"/>
    <property type="match status" value="1"/>
</dbReference>
<evidence type="ECO:0000256" key="2">
    <source>
        <dbReference type="ARBA" id="ARBA00022490"/>
    </source>
</evidence>
<evidence type="ECO:0000313" key="14">
    <source>
        <dbReference type="Proteomes" id="UP000198881"/>
    </source>
</evidence>
<evidence type="ECO:0000256" key="5">
    <source>
        <dbReference type="ARBA" id="ARBA00023015"/>
    </source>
</evidence>
<feature type="modified residue" description="4-aspartylphosphate" evidence="10">
    <location>
        <position position="63"/>
    </location>
</feature>
<dbReference type="SMART" id="SM00448">
    <property type="entry name" value="REC"/>
    <property type="match status" value="1"/>
</dbReference>
<evidence type="ECO:0000256" key="4">
    <source>
        <dbReference type="ARBA" id="ARBA00023012"/>
    </source>
</evidence>
<evidence type="ECO:0000256" key="3">
    <source>
        <dbReference type="ARBA" id="ARBA00022553"/>
    </source>
</evidence>
<evidence type="ECO:0000256" key="6">
    <source>
        <dbReference type="ARBA" id="ARBA00023125"/>
    </source>
</evidence>
<keyword evidence="6 9" id="KW-0238">DNA-binding</keyword>
<sequence>MRDYRVLIIEDEQLTADTYAEYLARAGGYEVVHRSPTMADALRFLKSRWSARQSFGVDVVLLDMNLPDGHGLEVLRQMRAAGFTGGVLALTGATELKTIRQAIALGVVQYLVKPFGYQQFAERLRAFREVSAEFAGTGSAADQDAVDRAFRRHRPVSPPELPKGLTEGTLSAVVDLLRTASAGLSAGEVGAAVGTSRVTARRYLEHLSQQGVVERQPRYGTPGRPENEYRWAGAAD</sequence>
<feature type="region of interest" description="Disordered" evidence="11">
    <location>
        <begin position="214"/>
        <end position="236"/>
    </location>
</feature>
<keyword evidence="7 9" id="KW-0010">Activator</keyword>
<evidence type="ECO:0000313" key="13">
    <source>
        <dbReference type="EMBL" id="SFV22664.1"/>
    </source>
</evidence>
<dbReference type="GO" id="GO:0003700">
    <property type="term" value="F:DNA-binding transcription factor activity"/>
    <property type="evidence" value="ECO:0007669"/>
    <property type="project" value="InterPro"/>
</dbReference>
<accession>A0A1I7ML55</accession>
<evidence type="ECO:0000256" key="10">
    <source>
        <dbReference type="PROSITE-ProRule" id="PRU00169"/>
    </source>
</evidence>
<keyword evidence="3 10" id="KW-0597">Phosphoprotein</keyword>
<name>A0A1I7ML55_9MICC</name>
<dbReference type="InterPro" id="IPR001789">
    <property type="entry name" value="Sig_transdc_resp-reg_receiver"/>
</dbReference>
<keyword evidence="2 9" id="KW-0963">Cytoplasm</keyword>
<dbReference type="PROSITE" id="PS50110">
    <property type="entry name" value="RESPONSE_REGULATORY"/>
    <property type="match status" value="1"/>
</dbReference>
<evidence type="ECO:0000259" key="12">
    <source>
        <dbReference type="PROSITE" id="PS50110"/>
    </source>
</evidence>
<dbReference type="PIRSF" id="PIRSF006171">
    <property type="entry name" value="RR_citrat_malat"/>
    <property type="match status" value="1"/>
</dbReference>
<keyword evidence="4 9" id="KW-0902">Two-component regulatory system</keyword>
<dbReference type="SUPFAM" id="SSF46785">
    <property type="entry name" value="Winged helix' DNA-binding domain"/>
    <property type="match status" value="1"/>
</dbReference>
<dbReference type="GO" id="GO:0000156">
    <property type="term" value="F:phosphorelay response regulator activity"/>
    <property type="evidence" value="ECO:0007669"/>
    <property type="project" value="TreeGrafter"/>
</dbReference>